<evidence type="ECO:0000256" key="9">
    <source>
        <dbReference type="ARBA" id="ARBA00022989"/>
    </source>
</evidence>
<feature type="transmembrane region" description="Helical" evidence="13">
    <location>
        <begin position="42"/>
        <end position="62"/>
    </location>
</feature>
<evidence type="ECO:0000256" key="12">
    <source>
        <dbReference type="ARBA" id="ARBA00037975"/>
    </source>
</evidence>
<dbReference type="AlphaFoldDB" id="A0A432ZT20"/>
<organism evidence="15 16">
    <name type="scientific">Idiomarina tyrosinivorans</name>
    <dbReference type="NCBI Taxonomy" id="1445662"/>
    <lineage>
        <taxon>Bacteria</taxon>
        <taxon>Pseudomonadati</taxon>
        <taxon>Pseudomonadota</taxon>
        <taxon>Gammaproteobacteria</taxon>
        <taxon>Alteromonadales</taxon>
        <taxon>Idiomarinaceae</taxon>
        <taxon>Idiomarina</taxon>
    </lineage>
</organism>
<keyword evidence="3" id="KW-0813">Transport</keyword>
<evidence type="ECO:0000256" key="10">
    <source>
        <dbReference type="ARBA" id="ARBA00023004"/>
    </source>
</evidence>
<evidence type="ECO:0000256" key="11">
    <source>
        <dbReference type="ARBA" id="ARBA00023136"/>
    </source>
</evidence>
<keyword evidence="8" id="KW-0249">Electron transport</keyword>
<comment type="subcellular location">
    <subcellularLocation>
        <location evidence="2">Cell membrane</location>
        <topology evidence="2">Multi-pass membrane protein</topology>
    </subcellularLocation>
</comment>
<dbReference type="GO" id="GO:0046872">
    <property type="term" value="F:metal ion binding"/>
    <property type="evidence" value="ECO:0007669"/>
    <property type="project" value="UniProtKB-KW"/>
</dbReference>
<name>A0A432ZT20_9GAMM</name>
<evidence type="ECO:0000256" key="13">
    <source>
        <dbReference type="SAM" id="Phobius"/>
    </source>
</evidence>
<feature type="transmembrane region" description="Helical" evidence="13">
    <location>
        <begin position="141"/>
        <end position="163"/>
    </location>
</feature>
<dbReference type="EMBL" id="PIQH01000002">
    <property type="protein sequence ID" value="RUO80981.1"/>
    <property type="molecule type" value="Genomic_DNA"/>
</dbReference>
<gene>
    <name evidence="15" type="ORF">CWI84_02380</name>
</gene>
<feature type="transmembrane region" description="Helical" evidence="13">
    <location>
        <begin position="12"/>
        <end position="30"/>
    </location>
</feature>
<reference evidence="15 16" key="1">
    <citation type="journal article" date="2011" name="Front. Microbiol.">
        <title>Genomic signatures of strain selection and enhancement in Bacillus atrophaeus var. globigii, a historical biowarfare simulant.</title>
        <authorList>
            <person name="Gibbons H.S."/>
            <person name="Broomall S.M."/>
            <person name="McNew L.A."/>
            <person name="Daligault H."/>
            <person name="Chapman C."/>
            <person name="Bruce D."/>
            <person name="Karavis M."/>
            <person name="Krepps M."/>
            <person name="McGregor P.A."/>
            <person name="Hong C."/>
            <person name="Park K.H."/>
            <person name="Akmal A."/>
            <person name="Feldman A."/>
            <person name="Lin J.S."/>
            <person name="Chang W.E."/>
            <person name="Higgs B.W."/>
            <person name="Demirev P."/>
            <person name="Lindquist J."/>
            <person name="Liem A."/>
            <person name="Fochler E."/>
            <person name="Read T.D."/>
            <person name="Tapia R."/>
            <person name="Johnson S."/>
            <person name="Bishop-Lilly K.A."/>
            <person name="Detter C."/>
            <person name="Han C."/>
            <person name="Sozhamannan S."/>
            <person name="Rosenzweig C.N."/>
            <person name="Skowronski E.W."/>
        </authorList>
    </citation>
    <scope>NUCLEOTIDE SEQUENCE [LARGE SCALE GENOMIC DNA]</scope>
    <source>
        <strain evidence="15 16">CC-PW-9</strain>
    </source>
</reference>
<keyword evidence="6 13" id="KW-0812">Transmembrane</keyword>
<dbReference type="InterPro" id="IPR052168">
    <property type="entry name" value="Cytochrome_b561_oxidase"/>
</dbReference>
<evidence type="ECO:0000256" key="7">
    <source>
        <dbReference type="ARBA" id="ARBA00022723"/>
    </source>
</evidence>
<evidence type="ECO:0000256" key="4">
    <source>
        <dbReference type="ARBA" id="ARBA00022475"/>
    </source>
</evidence>
<evidence type="ECO:0000256" key="1">
    <source>
        <dbReference type="ARBA" id="ARBA00001970"/>
    </source>
</evidence>
<keyword evidence="7" id="KW-0479">Metal-binding</keyword>
<dbReference type="GO" id="GO:0009055">
    <property type="term" value="F:electron transfer activity"/>
    <property type="evidence" value="ECO:0007669"/>
    <property type="project" value="InterPro"/>
</dbReference>
<keyword evidence="11 13" id="KW-0472">Membrane</keyword>
<comment type="caution">
    <text evidence="15">The sequence shown here is derived from an EMBL/GenBank/DDBJ whole genome shotgun (WGS) entry which is preliminary data.</text>
</comment>
<dbReference type="GO" id="GO:0020037">
    <property type="term" value="F:heme binding"/>
    <property type="evidence" value="ECO:0007669"/>
    <property type="project" value="TreeGrafter"/>
</dbReference>
<dbReference type="GO" id="GO:0005886">
    <property type="term" value="C:plasma membrane"/>
    <property type="evidence" value="ECO:0007669"/>
    <property type="project" value="UniProtKB-SubCell"/>
</dbReference>
<dbReference type="RefSeq" id="WP_126840987.1">
    <property type="nucleotide sequence ID" value="NZ_PIQH01000002.1"/>
</dbReference>
<accession>A0A432ZT20</accession>
<dbReference type="PANTHER" id="PTHR30529">
    <property type="entry name" value="CYTOCHROME B561"/>
    <property type="match status" value="1"/>
</dbReference>
<evidence type="ECO:0000256" key="3">
    <source>
        <dbReference type="ARBA" id="ARBA00022448"/>
    </source>
</evidence>
<evidence type="ECO:0000313" key="16">
    <source>
        <dbReference type="Proteomes" id="UP000287996"/>
    </source>
</evidence>
<keyword evidence="16" id="KW-1185">Reference proteome</keyword>
<dbReference type="Proteomes" id="UP000287996">
    <property type="component" value="Unassembled WGS sequence"/>
</dbReference>
<dbReference type="PANTHER" id="PTHR30529:SF7">
    <property type="entry name" value="CYTOCHROME B561 BACTERIAL_NI-HYDROGENASE DOMAIN-CONTAINING PROTEIN"/>
    <property type="match status" value="1"/>
</dbReference>
<proteinExistence type="inferred from homology"/>
<comment type="cofactor">
    <cofactor evidence="1">
        <name>heme b</name>
        <dbReference type="ChEBI" id="CHEBI:60344"/>
    </cofactor>
</comment>
<keyword evidence="4" id="KW-1003">Cell membrane</keyword>
<evidence type="ECO:0000256" key="6">
    <source>
        <dbReference type="ARBA" id="ARBA00022692"/>
    </source>
</evidence>
<dbReference type="OrthoDB" id="9793784at2"/>
<evidence type="ECO:0000256" key="2">
    <source>
        <dbReference type="ARBA" id="ARBA00004651"/>
    </source>
</evidence>
<evidence type="ECO:0000259" key="14">
    <source>
        <dbReference type="Pfam" id="PF01292"/>
    </source>
</evidence>
<evidence type="ECO:0000256" key="5">
    <source>
        <dbReference type="ARBA" id="ARBA00022617"/>
    </source>
</evidence>
<dbReference type="InterPro" id="IPR016174">
    <property type="entry name" value="Di-haem_cyt_TM"/>
</dbReference>
<feature type="domain" description="Cytochrome b561 bacterial/Ni-hydrogenase" evidence="14">
    <location>
        <begin position="6"/>
        <end position="169"/>
    </location>
</feature>
<dbReference type="GO" id="GO:0022904">
    <property type="term" value="P:respiratory electron transport chain"/>
    <property type="evidence" value="ECO:0007669"/>
    <property type="project" value="InterPro"/>
</dbReference>
<keyword evidence="5" id="KW-0349">Heme</keyword>
<evidence type="ECO:0000256" key="8">
    <source>
        <dbReference type="ARBA" id="ARBA00022982"/>
    </source>
</evidence>
<protein>
    <recommendedName>
        <fullName evidence="14">Cytochrome b561 bacterial/Ni-hydrogenase domain-containing protein</fullName>
    </recommendedName>
</protein>
<comment type="similarity">
    <text evidence="12">Belongs to the cytochrome b561 family.</text>
</comment>
<feature type="transmembrane region" description="Helical" evidence="13">
    <location>
        <begin position="83"/>
        <end position="106"/>
    </location>
</feature>
<dbReference type="InterPro" id="IPR011577">
    <property type="entry name" value="Cyt_b561_bac/Ni-Hgenase"/>
</dbReference>
<keyword evidence="10" id="KW-0408">Iron</keyword>
<keyword evidence="9 13" id="KW-1133">Transmembrane helix</keyword>
<evidence type="ECO:0000313" key="15">
    <source>
        <dbReference type="EMBL" id="RUO80981.1"/>
    </source>
</evidence>
<dbReference type="Pfam" id="PF01292">
    <property type="entry name" value="Ni_hydr_CYTB"/>
    <property type="match status" value="1"/>
</dbReference>
<dbReference type="SUPFAM" id="SSF81342">
    <property type="entry name" value="Transmembrane di-heme cytochromes"/>
    <property type="match status" value="1"/>
</dbReference>
<sequence length="173" mass="19327">MNHQPRYGAISTLNHWITVILVVAMFTLGYSAHEAPREAARFLMGAHIGLGFFTFFFIIWRVGFRLYEGFPKSAESNPAFAGIARIVHWLLLLTLLVLVISGPLHIFTGGHELNVFGWFSIASPTGEIEGINDFSGELHEFLAADGLLILLGLHFLGAIHYFWTRRQATPADM</sequence>